<evidence type="ECO:0000313" key="1">
    <source>
        <dbReference type="EMBL" id="RNA14633.1"/>
    </source>
</evidence>
<evidence type="ECO:0000313" key="2">
    <source>
        <dbReference type="Proteomes" id="UP000276133"/>
    </source>
</evidence>
<proteinExistence type="predicted"/>
<reference evidence="1 2" key="1">
    <citation type="journal article" date="2018" name="Sci. Rep.">
        <title>Genomic signatures of local adaptation to the degree of environmental predictability in rotifers.</title>
        <authorList>
            <person name="Franch-Gras L."/>
            <person name="Hahn C."/>
            <person name="Garcia-Roger E.M."/>
            <person name="Carmona M.J."/>
            <person name="Serra M."/>
            <person name="Gomez A."/>
        </authorList>
    </citation>
    <scope>NUCLEOTIDE SEQUENCE [LARGE SCALE GENOMIC DNA]</scope>
    <source>
        <strain evidence="1">HYR1</strain>
    </source>
</reference>
<organism evidence="1 2">
    <name type="scientific">Brachionus plicatilis</name>
    <name type="common">Marine rotifer</name>
    <name type="synonym">Brachionus muelleri</name>
    <dbReference type="NCBI Taxonomy" id="10195"/>
    <lineage>
        <taxon>Eukaryota</taxon>
        <taxon>Metazoa</taxon>
        <taxon>Spiralia</taxon>
        <taxon>Gnathifera</taxon>
        <taxon>Rotifera</taxon>
        <taxon>Eurotatoria</taxon>
        <taxon>Monogononta</taxon>
        <taxon>Pseudotrocha</taxon>
        <taxon>Ploima</taxon>
        <taxon>Brachionidae</taxon>
        <taxon>Brachionus</taxon>
    </lineage>
</organism>
<sequence length="697" mass="80324">MVKFNKFSHKPMIDSDELSTELVGSDWQLLLSDYQNKPVDETIKNIMEKLMVRENVEFDQICLILKHYLLLSAENSHILPYLNHFLIFNEQFYINKMVERFINLGENPNSQWMLTEILKLVSSVCDEEQAGYLLKSSNFSKFLLSSIFDPSILAKLKSSNDNFSVTEAGILTNLFNTISNLCEIKSGLTNFVTQNHIDWLTEALLGINRGYSELAESIAQIFHLISNNENLNRILVDVFVEKNFFQNACDYLSSDGQSQDQYFNLNAKLYLIGSLTNIMVLSKNDSAIKTKSLLDLVKNYGSLVALALDFNLNENLNSATQNPCKANDSDALNETKKIIKSLEKSSESKILALDALTNLINCFVKDNGQDDEDYESWDDCSDDEMDENNNLTGMDIEMDKNESTDQNLNELRLIMTSLKIMNLLVKTISKDNENFLQETDRIEHIHKSVKLIRYEALKTYLLLIDTLYLSKESESLNLDSSIDIENLFVLLELLAKKSIQELESLLSNDLNQKDEITIKFIEVIYNLFVYFNESKQKVLEYEHKLSIANLVKEILIKFKVENSELCVRLAKILTMIAINERNTNLINGKELIQICATLIVELTVASFDLTDRSKIDTLRFNAEMMDMVVDLFGEDNLFELEQSLNFIEKIKYFSENFYSQFKKIGKKQKIEKDHSIIIKTVKDNFKSFVEYKIKHLK</sequence>
<accession>A0A3M7QTL9</accession>
<gene>
    <name evidence="1" type="ORF">BpHYR1_029984</name>
</gene>
<dbReference type="EMBL" id="REGN01005144">
    <property type="protein sequence ID" value="RNA14633.1"/>
    <property type="molecule type" value="Genomic_DNA"/>
</dbReference>
<dbReference type="OrthoDB" id="288703at2759"/>
<name>A0A3M7QTL9_BRAPC</name>
<comment type="caution">
    <text evidence="1">The sequence shown here is derived from an EMBL/GenBank/DDBJ whole genome shotgun (WGS) entry which is preliminary data.</text>
</comment>
<dbReference type="AlphaFoldDB" id="A0A3M7QTL9"/>
<dbReference type="Proteomes" id="UP000276133">
    <property type="component" value="Unassembled WGS sequence"/>
</dbReference>
<protein>
    <submittedName>
        <fullName evidence="1">Uncharacterized protein</fullName>
    </submittedName>
</protein>
<keyword evidence="2" id="KW-1185">Reference proteome</keyword>